<dbReference type="Pfam" id="PF14111">
    <property type="entry name" value="DUF4283"/>
    <property type="match status" value="1"/>
</dbReference>
<dbReference type="PANTHER" id="PTHR34427:SF5">
    <property type="entry name" value="DUF4283 DOMAIN-CONTAINING PROTEIN"/>
    <property type="match status" value="1"/>
</dbReference>
<dbReference type="PANTHER" id="PTHR34427">
    <property type="entry name" value="DUF4283 DOMAIN PROTEIN"/>
    <property type="match status" value="1"/>
</dbReference>
<gene>
    <name evidence="2" type="ORF">PVL29_006976</name>
</gene>
<feature type="domain" description="DUF4283" evidence="1">
    <location>
        <begin position="120"/>
        <end position="205"/>
    </location>
</feature>
<sequence length="557" mass="61236">MGPASLGILVDSLVLCIEDSGKGKWERNWKENKRTFSLLRDVNKGGCFLRLGVVDPENKRYSIFIPKGKGAKGGWASLAEALQSLDVASGKSESKKAEVLPSKPLLGKTFAEVDINRNVAKLSHCLVGFWGPNSGRGDDLRSWGTQMAKIWGLKGNLGLAKLKRGKALMEFENLAKAEKVLKLGKIAVGGFSLRLEKWSHETGCQMEGERKGVGLPVSLWDQAILRRVGEECGGFLAIDSQTEKMEELQWARILVKIKGKELPNAVEIWECYTLTLWWEVRPILKSLPARKKGKIIGTEGEVEGEGATRASKRVRMGEGVSSPDALLQPVDGTGAQSSGLGCLVDQPRETVKVQTGLLRGLSTTDSALFEEASRYEDAPNHFVDPVSSSLPLLFSGRTPLGEYYGHSGDGRELDEGVTPRCLSFGPGTSEAEFATCWELKENNNGCIGNNEDCEKELCLFQPALLDVKGWGEASWGESELAKFSKFLGFPTEGLEKDIADFLIKIRKRQEKIHSKTLLEKSKFERELKRLECSINYEGGKKQKEGLQGGGCRVLEIK</sequence>
<protein>
    <recommendedName>
        <fullName evidence="1">DUF4283 domain-containing protein</fullName>
    </recommendedName>
</protein>
<evidence type="ECO:0000313" key="2">
    <source>
        <dbReference type="EMBL" id="KAJ9701829.1"/>
    </source>
</evidence>
<organism evidence="2 3">
    <name type="scientific">Vitis rotundifolia</name>
    <name type="common">Muscadine grape</name>
    <dbReference type="NCBI Taxonomy" id="103349"/>
    <lineage>
        <taxon>Eukaryota</taxon>
        <taxon>Viridiplantae</taxon>
        <taxon>Streptophyta</taxon>
        <taxon>Embryophyta</taxon>
        <taxon>Tracheophyta</taxon>
        <taxon>Spermatophyta</taxon>
        <taxon>Magnoliopsida</taxon>
        <taxon>eudicotyledons</taxon>
        <taxon>Gunneridae</taxon>
        <taxon>Pentapetalae</taxon>
        <taxon>rosids</taxon>
        <taxon>Vitales</taxon>
        <taxon>Vitaceae</taxon>
        <taxon>Viteae</taxon>
        <taxon>Vitis</taxon>
    </lineage>
</organism>
<comment type="caution">
    <text evidence="2">The sequence shown here is derived from an EMBL/GenBank/DDBJ whole genome shotgun (WGS) entry which is preliminary data.</text>
</comment>
<dbReference type="AlphaFoldDB" id="A0AA39DZK0"/>
<dbReference type="InterPro" id="IPR025558">
    <property type="entry name" value="DUF4283"/>
</dbReference>
<name>A0AA39DZK0_VITRO</name>
<dbReference type="EMBL" id="JARBHA010000005">
    <property type="protein sequence ID" value="KAJ9701829.1"/>
    <property type="molecule type" value="Genomic_DNA"/>
</dbReference>
<evidence type="ECO:0000313" key="3">
    <source>
        <dbReference type="Proteomes" id="UP001168098"/>
    </source>
</evidence>
<proteinExistence type="predicted"/>
<reference evidence="2 3" key="1">
    <citation type="journal article" date="2023" name="BMC Biotechnol.">
        <title>Vitis rotundifolia cv Carlos genome sequencing.</title>
        <authorList>
            <person name="Huff M."/>
            <person name="Hulse-Kemp A."/>
            <person name="Scheffler B."/>
            <person name="Youngblood R."/>
            <person name="Simpson S."/>
            <person name="Babiker E."/>
            <person name="Staton M."/>
        </authorList>
    </citation>
    <scope>NUCLEOTIDE SEQUENCE [LARGE SCALE GENOMIC DNA]</scope>
    <source>
        <tissue evidence="2">Leaf</tissue>
    </source>
</reference>
<keyword evidence="3" id="KW-1185">Reference proteome</keyword>
<evidence type="ECO:0000259" key="1">
    <source>
        <dbReference type="Pfam" id="PF14111"/>
    </source>
</evidence>
<dbReference type="Proteomes" id="UP001168098">
    <property type="component" value="Unassembled WGS sequence"/>
</dbReference>
<accession>A0AA39DZK0</accession>